<evidence type="ECO:0000313" key="4">
    <source>
        <dbReference type="Proteomes" id="UP001595878"/>
    </source>
</evidence>
<reference evidence="4" key="1">
    <citation type="journal article" date="2019" name="Int. J. Syst. Evol. Microbiol.">
        <title>The Global Catalogue of Microorganisms (GCM) 10K type strain sequencing project: providing services to taxonomists for standard genome sequencing and annotation.</title>
        <authorList>
            <consortium name="The Broad Institute Genomics Platform"/>
            <consortium name="The Broad Institute Genome Sequencing Center for Infectious Disease"/>
            <person name="Wu L."/>
            <person name="Ma J."/>
        </authorList>
    </citation>
    <scope>NUCLEOTIDE SEQUENCE [LARGE SCALE GENOMIC DNA]</scope>
    <source>
        <strain evidence="4">CGMCC 4.7427</strain>
    </source>
</reference>
<name>A0ABV9LCH3_9FLAO</name>
<comment type="caution">
    <text evidence="3">The sequence shown here is derived from an EMBL/GenBank/DDBJ whole genome shotgun (WGS) entry which is preliminary data.</text>
</comment>
<keyword evidence="1" id="KW-0175">Coiled coil</keyword>
<keyword evidence="4" id="KW-1185">Reference proteome</keyword>
<dbReference type="Proteomes" id="UP001595878">
    <property type="component" value="Unassembled WGS sequence"/>
</dbReference>
<evidence type="ECO:0000256" key="1">
    <source>
        <dbReference type="SAM" id="Coils"/>
    </source>
</evidence>
<dbReference type="Pfam" id="PF13175">
    <property type="entry name" value="AAA_15"/>
    <property type="match status" value="1"/>
</dbReference>
<feature type="domain" description="Endonuclease GajA/Old nuclease/RecF-like AAA" evidence="2">
    <location>
        <begin position="2"/>
        <end position="559"/>
    </location>
</feature>
<gene>
    <name evidence="3" type="ORF">ACFO5T_12575</name>
</gene>
<dbReference type="InterPro" id="IPR051396">
    <property type="entry name" value="Bact_Antivir_Def_Nuclease"/>
</dbReference>
<feature type="coiled-coil region" evidence="1">
    <location>
        <begin position="304"/>
        <end position="331"/>
    </location>
</feature>
<dbReference type="EMBL" id="JBHSHB010000024">
    <property type="protein sequence ID" value="MFC4691265.1"/>
    <property type="molecule type" value="Genomic_DNA"/>
</dbReference>
<dbReference type="SUPFAM" id="SSF52540">
    <property type="entry name" value="P-loop containing nucleoside triphosphate hydrolases"/>
    <property type="match status" value="1"/>
</dbReference>
<protein>
    <submittedName>
        <fullName evidence="3">AAA family ATPase</fullName>
    </submittedName>
</protein>
<proteinExistence type="predicted"/>
<dbReference type="InterPro" id="IPR041685">
    <property type="entry name" value="AAA_GajA/Old/RecF-like"/>
</dbReference>
<dbReference type="Gene3D" id="3.40.50.300">
    <property type="entry name" value="P-loop containing nucleotide triphosphate hydrolases"/>
    <property type="match status" value="2"/>
</dbReference>
<organism evidence="3 4">
    <name type="scientific">Dokdonia genika</name>
    <dbReference type="NCBI Taxonomy" id="308113"/>
    <lineage>
        <taxon>Bacteria</taxon>
        <taxon>Pseudomonadati</taxon>
        <taxon>Bacteroidota</taxon>
        <taxon>Flavobacteriia</taxon>
        <taxon>Flavobacteriales</taxon>
        <taxon>Flavobacteriaceae</taxon>
        <taxon>Dokdonia</taxon>
    </lineage>
</organism>
<evidence type="ECO:0000259" key="2">
    <source>
        <dbReference type="Pfam" id="PF13175"/>
    </source>
</evidence>
<dbReference type="PANTHER" id="PTHR43581:SF4">
    <property type="entry name" value="ATP_GTP PHOSPHATASE"/>
    <property type="match status" value="1"/>
</dbReference>
<evidence type="ECO:0000313" key="3">
    <source>
        <dbReference type="EMBL" id="MFC4691265.1"/>
    </source>
</evidence>
<dbReference type="RefSeq" id="WP_380034921.1">
    <property type="nucleotide sequence ID" value="NZ_JBHSHB010000024.1"/>
</dbReference>
<feature type="coiled-coil region" evidence="1">
    <location>
        <begin position="173"/>
        <end position="200"/>
    </location>
</feature>
<dbReference type="PANTHER" id="PTHR43581">
    <property type="entry name" value="ATP/GTP PHOSPHATASE"/>
    <property type="match status" value="1"/>
</dbReference>
<sequence>MENIKISNFRKIKETWDLDLAPVTFFTGKNNSGKSTILKSLLLLEDYINSNNHFELNFNGENAKKHKIDCYDNAINRINKSHSQKDLFFEYTNNGFSVSLWFQPNSEKANGSGRLMGLDVVRDDKAKLSIRNKGGFEYQIEFDNTLIESNSKLKSNDKNLKDLALVHTIKNLLSDDHQELEKLKLSREDIRNEISFLNSKIANDTFGEEPSNLRSQSDISSIRLSKVLKDFNLSIDTVKAFLNSKEIKIKGKPTEKIDISTYKILKGEFSSNAGIEKDKNYNDIRSRVLAEKLKLHNQKIISLNQEILDSKKKLRIAIKNLENNESLKEEAIVYRPSFSLDDFHPSERTIERVLRRVLQNYLRDNDRSIKLEGVRGALSRAYRLGDRINTAMFFTVEHLSPHRNNQTRLYINSDSSTDINSIIKENSNNPINKKSKAGMFLKKWMVEFDIGDDYKITPIDGVAAKIEIFENKSWFNLADKGFGAGQVFSILFKISLCINYTSKDSKFRYSQRRQQLIVIEEPEANLHPAFQRRLAAMFLDASSRFGIQFIIETHSEYLIRETQKLHIDNKNTFGVYYFDEDEPYQLNYKQDGSFDKNFGDGFLDVVDDIALEMFLKNSKGI</sequence>
<dbReference type="InterPro" id="IPR027417">
    <property type="entry name" value="P-loop_NTPase"/>
</dbReference>
<accession>A0ABV9LCH3</accession>